<feature type="compositionally biased region" description="Gly residues" evidence="1">
    <location>
        <begin position="52"/>
        <end position="61"/>
    </location>
</feature>
<evidence type="ECO:0000313" key="4">
    <source>
        <dbReference type="Proteomes" id="UP001190700"/>
    </source>
</evidence>
<sequence>MSVSMVDTESPEGYFEIAAQEGWMSVAAHEEAGFLDALPFERDEGPLNAEGDTGGSKGGGAKTRAVGPVSRLKEFAANQSRQEAAMVTWRRALGLLLHFGPLLLLLGLWSAGCISRDSRPSDQSIELARNYSATMSQLFALQVEYDRLLEAYEALHASRAAAALVTSTVNMLECAIDNPEGWPCTCVHDSSLAEKYTPSLGIEPQGMQQVQQSLSHAQTLLNGMLESLGVHKAAETEKKGVLFTILLMLAVCGVVAGEGAGPVKVAGEGAGPV</sequence>
<evidence type="ECO:0000256" key="2">
    <source>
        <dbReference type="SAM" id="Phobius"/>
    </source>
</evidence>
<evidence type="ECO:0000313" key="3">
    <source>
        <dbReference type="EMBL" id="KAK3257420.1"/>
    </source>
</evidence>
<keyword evidence="2" id="KW-0472">Membrane</keyword>
<keyword evidence="2" id="KW-1133">Transmembrane helix</keyword>
<reference evidence="3 4" key="1">
    <citation type="journal article" date="2015" name="Genome Biol. Evol.">
        <title>Comparative Genomics of a Bacterivorous Green Alga Reveals Evolutionary Causalities and Consequences of Phago-Mixotrophic Mode of Nutrition.</title>
        <authorList>
            <person name="Burns J.A."/>
            <person name="Paasch A."/>
            <person name="Narechania A."/>
            <person name="Kim E."/>
        </authorList>
    </citation>
    <scope>NUCLEOTIDE SEQUENCE [LARGE SCALE GENOMIC DNA]</scope>
    <source>
        <strain evidence="3 4">PLY_AMNH</strain>
    </source>
</reference>
<feature type="region of interest" description="Disordered" evidence="1">
    <location>
        <begin position="45"/>
        <end position="65"/>
    </location>
</feature>
<keyword evidence="4" id="KW-1185">Reference proteome</keyword>
<name>A0AAE0KR53_9CHLO</name>
<feature type="non-terminal residue" evidence="3">
    <location>
        <position position="273"/>
    </location>
</feature>
<organism evidence="3 4">
    <name type="scientific">Cymbomonas tetramitiformis</name>
    <dbReference type="NCBI Taxonomy" id="36881"/>
    <lineage>
        <taxon>Eukaryota</taxon>
        <taxon>Viridiplantae</taxon>
        <taxon>Chlorophyta</taxon>
        <taxon>Pyramimonadophyceae</taxon>
        <taxon>Pyramimonadales</taxon>
        <taxon>Pyramimonadaceae</taxon>
        <taxon>Cymbomonas</taxon>
    </lineage>
</organism>
<evidence type="ECO:0000256" key="1">
    <source>
        <dbReference type="SAM" id="MobiDB-lite"/>
    </source>
</evidence>
<accession>A0AAE0KR53</accession>
<keyword evidence="2" id="KW-0812">Transmembrane</keyword>
<gene>
    <name evidence="3" type="ORF">CYMTET_33491</name>
</gene>
<dbReference type="EMBL" id="LGRX02020526">
    <property type="protein sequence ID" value="KAK3257420.1"/>
    <property type="molecule type" value="Genomic_DNA"/>
</dbReference>
<proteinExistence type="predicted"/>
<comment type="caution">
    <text evidence="3">The sequence shown here is derived from an EMBL/GenBank/DDBJ whole genome shotgun (WGS) entry which is preliminary data.</text>
</comment>
<protein>
    <submittedName>
        <fullName evidence="3">Uncharacterized protein</fullName>
    </submittedName>
</protein>
<feature type="transmembrane region" description="Helical" evidence="2">
    <location>
        <begin position="92"/>
        <end position="111"/>
    </location>
</feature>
<dbReference type="Proteomes" id="UP001190700">
    <property type="component" value="Unassembled WGS sequence"/>
</dbReference>
<dbReference type="AlphaFoldDB" id="A0AAE0KR53"/>